<gene>
    <name evidence="11" type="ORF">LAZ67_4001997</name>
</gene>
<dbReference type="PANTHER" id="PTHR42643">
    <property type="entry name" value="IONOTROPIC RECEPTOR 20A-RELATED"/>
    <property type="match status" value="1"/>
</dbReference>
<accession>A0ABY6KCG6</accession>
<dbReference type="Pfam" id="PF00060">
    <property type="entry name" value="Lig_chan"/>
    <property type="match status" value="1"/>
</dbReference>
<feature type="transmembrane region" description="Helical" evidence="9">
    <location>
        <begin position="205"/>
        <end position="226"/>
    </location>
</feature>
<keyword evidence="12" id="KW-1185">Reference proteome</keyword>
<dbReference type="InterPro" id="IPR001320">
    <property type="entry name" value="Iontro_rcpt_C"/>
</dbReference>
<keyword evidence="4 9" id="KW-0812">Transmembrane</keyword>
<proteinExistence type="inferred from homology"/>
<dbReference type="SUPFAM" id="SSF53850">
    <property type="entry name" value="Periplasmic binding protein-like II"/>
    <property type="match status" value="1"/>
</dbReference>
<evidence type="ECO:0000259" key="10">
    <source>
        <dbReference type="Pfam" id="PF00060"/>
    </source>
</evidence>
<keyword evidence="7" id="KW-0675">Receptor</keyword>
<protein>
    <recommendedName>
        <fullName evidence="10">Ionotropic glutamate receptor C-terminal domain-containing protein</fullName>
    </recommendedName>
</protein>
<dbReference type="Proteomes" id="UP001235939">
    <property type="component" value="Chromosome 04"/>
</dbReference>
<keyword evidence="5 9" id="KW-1133">Transmembrane helix</keyword>
<feature type="transmembrane region" description="Helical" evidence="9">
    <location>
        <begin position="168"/>
        <end position="185"/>
    </location>
</feature>
<feature type="domain" description="Ionotropic glutamate receptor C-terminal" evidence="10">
    <location>
        <begin position="137"/>
        <end position="403"/>
    </location>
</feature>
<dbReference type="PANTHER" id="PTHR42643:SF24">
    <property type="entry name" value="IONOTROPIC RECEPTOR 60A"/>
    <property type="match status" value="1"/>
</dbReference>
<evidence type="ECO:0000256" key="4">
    <source>
        <dbReference type="ARBA" id="ARBA00022692"/>
    </source>
</evidence>
<keyword evidence="3" id="KW-1003">Cell membrane</keyword>
<dbReference type="Gene3D" id="1.10.287.70">
    <property type="match status" value="1"/>
</dbReference>
<evidence type="ECO:0000256" key="1">
    <source>
        <dbReference type="ARBA" id="ARBA00004651"/>
    </source>
</evidence>
<feature type="transmembrane region" description="Helical" evidence="9">
    <location>
        <begin position="138"/>
        <end position="156"/>
    </location>
</feature>
<name>A0ABY6KCG6_9ARAC</name>
<evidence type="ECO:0000256" key="5">
    <source>
        <dbReference type="ARBA" id="ARBA00022989"/>
    </source>
</evidence>
<organism evidence="11 12">
    <name type="scientific">Cordylochernes scorpioides</name>
    <dbReference type="NCBI Taxonomy" id="51811"/>
    <lineage>
        <taxon>Eukaryota</taxon>
        <taxon>Metazoa</taxon>
        <taxon>Ecdysozoa</taxon>
        <taxon>Arthropoda</taxon>
        <taxon>Chelicerata</taxon>
        <taxon>Arachnida</taxon>
        <taxon>Pseudoscorpiones</taxon>
        <taxon>Cheliferoidea</taxon>
        <taxon>Chernetidae</taxon>
        <taxon>Cordylochernes</taxon>
    </lineage>
</organism>
<evidence type="ECO:0000256" key="8">
    <source>
        <dbReference type="ARBA" id="ARBA00023180"/>
    </source>
</evidence>
<feature type="transmembrane region" description="Helical" evidence="9">
    <location>
        <begin position="392"/>
        <end position="412"/>
    </location>
</feature>
<evidence type="ECO:0000256" key="9">
    <source>
        <dbReference type="SAM" id="Phobius"/>
    </source>
</evidence>
<evidence type="ECO:0000256" key="2">
    <source>
        <dbReference type="ARBA" id="ARBA00008685"/>
    </source>
</evidence>
<sequence>MREKRSLGNHLQEPWGTYKRKTVIVAVYACGIDVEKGPIRPQLWNAPPCDNVESWFGAQSRMIPESSVRESLDEDQVLLLRKLNEEADMGLLMSVTPNRSQVVRFSVVLIQEGIGVLYRLPLVSDSSQSLVTPFRPKAWTAILCLASAMGPALCLLARTNRRWVHRRAPVLSLGDCIWFIYSGLVKQGSELSPVGGGPCLLFATWWLGALVIGALYTANLTAVLALPRPRMAHSTAELSGLRWVTRQGLALENDIKNPGESGELQPLYRSWLNRHGIFVETNEAALRMVLRGSHVLMDESVTLDTLIYEDFLRSNRTCRFTRIPFMFAHQPIAMAYRLDFPYVQHFDRYLKKLLWSGMVAKWHAYHVPGLSICRQVHMRRTEGQRSMGLEDLYGAFLAFLVGVGTGLAGLAVEWVMTLLRA</sequence>
<feature type="transmembrane region" description="Helical" evidence="9">
    <location>
        <begin position="102"/>
        <end position="118"/>
    </location>
</feature>
<dbReference type="EMBL" id="CP092866">
    <property type="protein sequence ID" value="UYV66537.1"/>
    <property type="molecule type" value="Genomic_DNA"/>
</dbReference>
<reference evidence="11 12" key="1">
    <citation type="submission" date="2022-01" db="EMBL/GenBank/DDBJ databases">
        <title>A chromosomal length assembly of Cordylochernes scorpioides.</title>
        <authorList>
            <person name="Zeh D."/>
            <person name="Zeh J."/>
        </authorList>
    </citation>
    <scope>NUCLEOTIDE SEQUENCE [LARGE SCALE GENOMIC DNA]</scope>
    <source>
        <strain evidence="11">IN4F17</strain>
        <tissue evidence="11">Whole Body</tissue>
    </source>
</reference>
<comment type="similarity">
    <text evidence="2">Belongs to the glutamate-gated ion channel (TC 1.A.10.1) family.</text>
</comment>
<keyword evidence="6 9" id="KW-0472">Membrane</keyword>
<keyword evidence="8" id="KW-0325">Glycoprotein</keyword>
<evidence type="ECO:0000313" key="11">
    <source>
        <dbReference type="EMBL" id="UYV66537.1"/>
    </source>
</evidence>
<evidence type="ECO:0000313" key="12">
    <source>
        <dbReference type="Proteomes" id="UP001235939"/>
    </source>
</evidence>
<evidence type="ECO:0000256" key="6">
    <source>
        <dbReference type="ARBA" id="ARBA00023136"/>
    </source>
</evidence>
<evidence type="ECO:0000256" key="3">
    <source>
        <dbReference type="ARBA" id="ARBA00022475"/>
    </source>
</evidence>
<comment type="subcellular location">
    <subcellularLocation>
        <location evidence="1">Cell membrane</location>
        <topology evidence="1">Multi-pass membrane protein</topology>
    </subcellularLocation>
</comment>
<evidence type="ECO:0000256" key="7">
    <source>
        <dbReference type="ARBA" id="ARBA00023170"/>
    </source>
</evidence>
<dbReference type="InterPro" id="IPR052192">
    <property type="entry name" value="Insect_Ionotropic_Sensory_Rcpt"/>
</dbReference>